<evidence type="ECO:0000256" key="5">
    <source>
        <dbReference type="ARBA" id="ARBA00022741"/>
    </source>
</evidence>
<evidence type="ECO:0000259" key="16">
    <source>
        <dbReference type="PROSITE" id="PS50991"/>
    </source>
</evidence>
<dbReference type="InterPro" id="IPR005482">
    <property type="entry name" value="Biotin_COase_C"/>
</dbReference>
<evidence type="ECO:0000256" key="1">
    <source>
        <dbReference type="ARBA" id="ARBA00001953"/>
    </source>
</evidence>
<dbReference type="Gene3D" id="2.40.50.100">
    <property type="match status" value="1"/>
</dbReference>
<dbReference type="InterPro" id="IPR000089">
    <property type="entry name" value="Biotin_lipoyl"/>
</dbReference>
<dbReference type="InterPro" id="IPR016185">
    <property type="entry name" value="PreATP-grasp_dom_sf"/>
</dbReference>
<feature type="domain" description="Biotin carboxylation" evidence="15">
    <location>
        <begin position="2"/>
        <end position="456"/>
    </location>
</feature>
<feature type="binding site" evidence="10">
    <location>
        <position position="879"/>
    </location>
    <ligand>
        <name>substrate</name>
    </ligand>
</feature>
<keyword evidence="18" id="KW-1185">Reference proteome</keyword>
<dbReference type="PANTHER" id="PTHR43778:SF2">
    <property type="entry name" value="PYRUVATE CARBOXYLASE, MITOCHONDRIAL"/>
    <property type="match status" value="1"/>
</dbReference>
<dbReference type="PROSITE" id="PS00866">
    <property type="entry name" value="CPSASE_1"/>
    <property type="match status" value="1"/>
</dbReference>
<feature type="binding site" evidence="11">
    <location>
        <position position="746"/>
    </location>
    <ligand>
        <name>Mn(2+)</name>
        <dbReference type="ChEBI" id="CHEBI:29035"/>
    </ligand>
</feature>
<dbReference type="InterPro" id="IPR005481">
    <property type="entry name" value="BC-like_N"/>
</dbReference>
<dbReference type="FunFam" id="3.30.1490.20:FF:000003">
    <property type="entry name" value="acetyl-CoA carboxylase isoform X1"/>
    <property type="match status" value="1"/>
</dbReference>
<dbReference type="FunFam" id="2.40.50.100:FF:000003">
    <property type="entry name" value="Acetyl-CoA carboxylase biotin carboxyl carrier protein"/>
    <property type="match status" value="1"/>
</dbReference>
<dbReference type="Proteomes" id="UP000664144">
    <property type="component" value="Unassembled WGS sequence"/>
</dbReference>
<feature type="modified residue" description="N6-carboxylysine" evidence="12">
    <location>
        <position position="715"/>
    </location>
</feature>
<feature type="domain" description="ATP-grasp" evidence="14">
    <location>
        <begin position="122"/>
        <end position="320"/>
    </location>
</feature>
<dbReference type="InterPro" id="IPR000891">
    <property type="entry name" value="PYR_CT"/>
</dbReference>
<dbReference type="SUPFAM" id="SSF51569">
    <property type="entry name" value="Aldolase"/>
    <property type="match status" value="1"/>
</dbReference>
<dbReference type="GO" id="GO:0005737">
    <property type="term" value="C:cytoplasm"/>
    <property type="evidence" value="ECO:0007669"/>
    <property type="project" value="TreeGrafter"/>
</dbReference>
<dbReference type="InterPro" id="IPR013785">
    <property type="entry name" value="Aldolase_TIM"/>
</dbReference>
<keyword evidence="4 11" id="KW-0479">Metal-binding</keyword>
<dbReference type="PROSITE" id="PS50979">
    <property type="entry name" value="BC"/>
    <property type="match status" value="1"/>
</dbReference>
<dbReference type="SUPFAM" id="SSF51230">
    <property type="entry name" value="Single hybrid motif"/>
    <property type="match status" value="1"/>
</dbReference>
<organism evidence="17 18">
    <name type="scientific">Hymenobacter telluris</name>
    <dbReference type="NCBI Taxonomy" id="2816474"/>
    <lineage>
        <taxon>Bacteria</taxon>
        <taxon>Pseudomonadati</taxon>
        <taxon>Bacteroidota</taxon>
        <taxon>Cytophagia</taxon>
        <taxon>Cytophagales</taxon>
        <taxon>Hymenobacteraceae</taxon>
        <taxon>Hymenobacter</taxon>
    </lineage>
</organism>
<evidence type="ECO:0000256" key="3">
    <source>
        <dbReference type="ARBA" id="ARBA00022598"/>
    </source>
</evidence>
<dbReference type="Pfam" id="PF02436">
    <property type="entry name" value="PYC_OADA"/>
    <property type="match status" value="1"/>
</dbReference>
<dbReference type="EC" id="6.4.1.1" evidence="2 8"/>
<evidence type="ECO:0000256" key="10">
    <source>
        <dbReference type="PIRSR" id="PIRSR001594-2"/>
    </source>
</evidence>
<proteinExistence type="predicted"/>
<name>A0A939J7A9_9BACT</name>
<dbReference type="InterPro" id="IPR005479">
    <property type="entry name" value="CPAse_ATP-bd"/>
</dbReference>
<keyword evidence="3 8" id="KW-0436">Ligase</keyword>
<evidence type="ECO:0000313" key="18">
    <source>
        <dbReference type="Proteomes" id="UP000664144"/>
    </source>
</evidence>
<feature type="binding site" evidence="10">
    <location>
        <position position="202"/>
    </location>
    <ligand>
        <name>ATP</name>
        <dbReference type="ChEBI" id="CHEBI:30616"/>
    </ligand>
</feature>
<dbReference type="PROSITE" id="PS50975">
    <property type="entry name" value="ATP_GRASP"/>
    <property type="match status" value="1"/>
</dbReference>
<comment type="cofactor">
    <cofactor evidence="1 8">
        <name>biotin</name>
        <dbReference type="ChEBI" id="CHEBI:57586"/>
    </cofactor>
</comment>
<evidence type="ECO:0000259" key="15">
    <source>
        <dbReference type="PROSITE" id="PS50979"/>
    </source>
</evidence>
<feature type="binding site" evidence="10">
    <location>
        <position position="118"/>
    </location>
    <ligand>
        <name>ATP</name>
        <dbReference type="ChEBI" id="CHEBI:30616"/>
    </ligand>
</feature>
<dbReference type="GO" id="GO:0005524">
    <property type="term" value="F:ATP binding"/>
    <property type="evidence" value="ECO:0007669"/>
    <property type="project" value="UniProtKB-UniRule"/>
</dbReference>
<dbReference type="PROSITE" id="PS50991">
    <property type="entry name" value="PYR_CT"/>
    <property type="match status" value="1"/>
</dbReference>
<dbReference type="NCBIfam" id="TIGR01235">
    <property type="entry name" value="pyruv_carbox"/>
    <property type="match status" value="1"/>
</dbReference>
<dbReference type="AlphaFoldDB" id="A0A939J7A9"/>
<dbReference type="InterPro" id="IPR011053">
    <property type="entry name" value="Single_hybrid_motif"/>
</dbReference>
<dbReference type="SUPFAM" id="SSF56059">
    <property type="entry name" value="Glutathione synthetase ATP-binding domain-like"/>
    <property type="match status" value="1"/>
</dbReference>
<accession>A0A939J7A9</accession>
<dbReference type="InterPro" id="IPR011054">
    <property type="entry name" value="Rudment_hybrid_motif"/>
</dbReference>
<feature type="domain" description="Lipoyl-binding" evidence="13">
    <location>
        <begin position="1074"/>
        <end position="1149"/>
    </location>
</feature>
<dbReference type="RefSeq" id="WP_206980051.1">
    <property type="nucleotide sequence ID" value="NZ_JAFLQZ010000001.1"/>
</dbReference>
<dbReference type="Pfam" id="PF02786">
    <property type="entry name" value="CPSase_L_D2"/>
    <property type="match status" value="1"/>
</dbReference>
<dbReference type="Gene3D" id="3.10.600.10">
    <property type="entry name" value="pyruvate carboxylase f1077a mutant domain"/>
    <property type="match status" value="1"/>
</dbReference>
<dbReference type="GO" id="GO:0006094">
    <property type="term" value="P:gluconeogenesis"/>
    <property type="evidence" value="ECO:0007669"/>
    <property type="project" value="InterPro"/>
</dbReference>
<dbReference type="EMBL" id="JAFLQZ010000001">
    <property type="protein sequence ID" value="MBO0356544.1"/>
    <property type="molecule type" value="Genomic_DNA"/>
</dbReference>
<dbReference type="Pfam" id="PF02785">
    <property type="entry name" value="Biotin_carb_C"/>
    <property type="match status" value="1"/>
</dbReference>
<dbReference type="PROSITE" id="PS50968">
    <property type="entry name" value="BIOTINYL_LIPOYL"/>
    <property type="match status" value="1"/>
</dbReference>
<evidence type="ECO:0000256" key="9">
    <source>
        <dbReference type="PIRSR" id="PIRSR001594-1"/>
    </source>
</evidence>
<dbReference type="SUPFAM" id="SSF52440">
    <property type="entry name" value="PreATP-grasp domain"/>
    <property type="match status" value="1"/>
</dbReference>
<evidence type="ECO:0000256" key="7">
    <source>
        <dbReference type="ARBA" id="ARBA00023267"/>
    </source>
</evidence>
<feature type="binding site" evidence="11">
    <location>
        <position position="744"/>
    </location>
    <ligand>
        <name>Mn(2+)</name>
        <dbReference type="ChEBI" id="CHEBI:29035"/>
    </ligand>
</feature>
<comment type="catalytic activity">
    <reaction evidence="8">
        <text>hydrogencarbonate + pyruvate + ATP = oxaloacetate + ADP + phosphate + H(+)</text>
        <dbReference type="Rhea" id="RHEA:20844"/>
        <dbReference type="ChEBI" id="CHEBI:15361"/>
        <dbReference type="ChEBI" id="CHEBI:15378"/>
        <dbReference type="ChEBI" id="CHEBI:16452"/>
        <dbReference type="ChEBI" id="CHEBI:17544"/>
        <dbReference type="ChEBI" id="CHEBI:30616"/>
        <dbReference type="ChEBI" id="CHEBI:43474"/>
        <dbReference type="ChEBI" id="CHEBI:456216"/>
        <dbReference type="EC" id="6.4.1.1"/>
    </reaction>
</comment>
<feature type="binding site" evidence="10">
    <location>
        <position position="616"/>
    </location>
    <ligand>
        <name>substrate</name>
    </ligand>
</feature>
<dbReference type="Pfam" id="PF00682">
    <property type="entry name" value="HMGL-like"/>
    <property type="match status" value="1"/>
</dbReference>
<evidence type="ECO:0000256" key="4">
    <source>
        <dbReference type="ARBA" id="ARBA00022723"/>
    </source>
</evidence>
<dbReference type="PANTHER" id="PTHR43778">
    <property type="entry name" value="PYRUVATE CARBOXYLASE"/>
    <property type="match status" value="1"/>
</dbReference>
<dbReference type="InterPro" id="IPR011761">
    <property type="entry name" value="ATP-grasp"/>
</dbReference>
<dbReference type="SUPFAM" id="SSF89000">
    <property type="entry name" value="post-HMGL domain-like"/>
    <property type="match status" value="1"/>
</dbReference>
<dbReference type="CDD" id="cd06850">
    <property type="entry name" value="biotinyl_domain"/>
    <property type="match status" value="1"/>
</dbReference>
<keyword evidence="5 8" id="KW-0547">Nucleotide-binding</keyword>
<evidence type="ECO:0000256" key="6">
    <source>
        <dbReference type="ARBA" id="ARBA00022840"/>
    </source>
</evidence>
<dbReference type="FunFam" id="3.20.20.70:FF:000033">
    <property type="entry name" value="Pyruvate carboxylase"/>
    <property type="match status" value="1"/>
</dbReference>
<dbReference type="FunFam" id="3.40.50.20:FF:000010">
    <property type="entry name" value="Propionyl-CoA carboxylase subunit alpha"/>
    <property type="match status" value="1"/>
</dbReference>
<feature type="binding site" evidence="11">
    <location>
        <position position="544"/>
    </location>
    <ligand>
        <name>Mn(2+)</name>
        <dbReference type="ChEBI" id="CHEBI:29035"/>
    </ligand>
</feature>
<dbReference type="PROSITE" id="PS00867">
    <property type="entry name" value="CPSASE_2"/>
    <property type="match status" value="1"/>
</dbReference>
<comment type="function">
    <text evidence="8">Catalyzes a 2-step reaction, involving the ATP-dependent carboxylation of the covalently attached biotin in the first step and the transfer of the carboxyl group to pyruvate in the second.</text>
</comment>
<dbReference type="SMART" id="SM00878">
    <property type="entry name" value="Biotin_carb_C"/>
    <property type="match status" value="1"/>
</dbReference>
<sequence length="1149" mass="128837">MNIRKLLVANRGEIAIRVMRAATELGITTVAVYTYEDRYSLHRYKADEAYQIGRDDEPLKPYLDIEGLIRVAKENGVDAIHPGYGFLSENATLARRCAESNIIFVGPRPEVMDALGDKVAAKKVAVECQVPIIESSVQDLNDLPIALEEAHRIGYPVMLKAASGGGGRGMRVIRDDEQLERGFFEARNEALKAFGDDTVFLEKYVERPKHIEVQLVADNHGGLVHLYERDCSVQRRYQKVVEVAPSLNLPDHMRHLLYEYALRLGRAVKYNNVGTVEFLVNPEQDRIYFIEVNPRIQVEHTVTEMITGVDLIKTQLHIADGKRLTDPEIGLGPDVKPLKNGYAIQCRITTEDPTSDFKPDYGTITAYRAAGGFGIRLDQGSVYTGVKVSPFFDSLLVKVSTHAPTLLEAATKMARTLDEFRVRGVQTNIQFLQNIIAHPVFKSGEANVDFIKDHAELFKFKTRQDRATKVLNFLGEVIVNGNPDVKGLVDKNRELRKPDLPYYNPDAPLQPGTKDKLTELGPEGFAKWLRDDKQIHYTDTTLRDSHQSLLATRMRTSDMMKVAARYAHQHPQTFSLECWGGATFDVALRFLHEDPWARLAKLRAAIPNILLQMLIRGANGVGYKAYPDNLTERFVQQAAETGIDVFRIFDSLNWMPGMESCINFVRNKTDRLAEASICYTGDILDPKRNQKYNLEYYLRLAKQIEDAGAHILCIKDMAGLLKPYAATELITALRDTISLPIHLHTHDTSSLQAATYLKAVEAGVDVIDVALGSLSGLTSQPNFNSVVEMLRGQPRHREFDQASLNEFSNYWETVREYYYPFESGLKAGNSEVFQHEIPGGQYSNLRPQAASLGLLDKFETIKHTFADVNLLFGDIPKVTPSSKVVGDMALFLVSNNLTTQDVLDKGASLNFPESVRDLFRGDIGQPEGGWPAEVQKLILKDEQPFTDRPNEHLAPIDFDAEWRKFEEKFGPSAKFTDLLSWLLYPKVFEQYWAHLVQYGEAGIVPTPVFYYGLQPGDETIIDIARGKSIIVSLQSIGTVNEDGNRTIFFNLNGQTRKVEVRDQSVEVKRVQNQKADKVNPKQVGAPLQGLLSKVLVKDGEAVKRNAPLFIIEAMKMETTITAPDDTTVQSLHLPEGTLVNADDLVLTLG</sequence>
<evidence type="ECO:0000259" key="14">
    <source>
        <dbReference type="PROSITE" id="PS50975"/>
    </source>
</evidence>
<protein>
    <recommendedName>
        <fullName evidence="2 8">Pyruvate carboxylase</fullName>
        <ecNumber evidence="2 8">6.4.1.1</ecNumber>
    </recommendedName>
</protein>
<comment type="caution">
    <text evidence="17">The sequence shown here is derived from an EMBL/GenBank/DDBJ whole genome shotgun (WGS) entry which is preliminary data.</text>
</comment>
<keyword evidence="7 8" id="KW-0092">Biotin</keyword>
<feature type="active site" evidence="9">
    <location>
        <position position="295"/>
    </location>
</feature>
<dbReference type="GO" id="GO:0004736">
    <property type="term" value="F:pyruvate carboxylase activity"/>
    <property type="evidence" value="ECO:0007669"/>
    <property type="project" value="UniProtKB-EC"/>
</dbReference>
<feature type="binding site" description="via carbamate group" evidence="11">
    <location>
        <position position="715"/>
    </location>
    <ligand>
        <name>Mn(2+)</name>
        <dbReference type="ChEBI" id="CHEBI:29035"/>
    </ligand>
</feature>
<evidence type="ECO:0000256" key="8">
    <source>
        <dbReference type="PIRNR" id="PIRNR001594"/>
    </source>
</evidence>
<dbReference type="InterPro" id="IPR011764">
    <property type="entry name" value="Biotin_carboxylation_dom"/>
</dbReference>
<dbReference type="Gene3D" id="3.20.20.70">
    <property type="entry name" value="Aldolase class I"/>
    <property type="match status" value="1"/>
</dbReference>
<dbReference type="Gene3D" id="3.30.470.20">
    <property type="entry name" value="ATP-grasp fold, B domain"/>
    <property type="match status" value="1"/>
</dbReference>
<feature type="modified residue" description="N6-biotinyllysine" evidence="12">
    <location>
        <position position="1115"/>
    </location>
</feature>
<gene>
    <name evidence="17" type="ORF">J0X19_01175</name>
</gene>
<evidence type="ECO:0000256" key="2">
    <source>
        <dbReference type="ARBA" id="ARBA00013057"/>
    </source>
</evidence>
<reference evidence="17" key="1">
    <citation type="submission" date="2021-03" db="EMBL/GenBank/DDBJ databases">
        <authorList>
            <person name="Kim M.K."/>
        </authorList>
    </citation>
    <scope>NUCLEOTIDE SEQUENCE</scope>
    <source>
        <strain evidence="17">BT186</strain>
    </source>
</reference>
<dbReference type="Pfam" id="PF00364">
    <property type="entry name" value="Biotin_lipoyl"/>
    <property type="match status" value="1"/>
</dbReference>
<dbReference type="SUPFAM" id="SSF51246">
    <property type="entry name" value="Rudiment single hybrid motif"/>
    <property type="match status" value="1"/>
</dbReference>
<feature type="domain" description="Pyruvate carboxyltransferase" evidence="16">
    <location>
        <begin position="535"/>
        <end position="805"/>
    </location>
</feature>
<evidence type="ECO:0000259" key="13">
    <source>
        <dbReference type="PROSITE" id="PS50968"/>
    </source>
</evidence>
<dbReference type="InterPro" id="IPR003379">
    <property type="entry name" value="Carboxylase_cons_dom"/>
</dbReference>
<keyword evidence="6 8" id="KW-0067">ATP-binding</keyword>
<evidence type="ECO:0000256" key="11">
    <source>
        <dbReference type="PIRSR" id="PIRSR001594-3"/>
    </source>
</evidence>
<keyword evidence="17" id="KW-0670">Pyruvate</keyword>
<dbReference type="GO" id="GO:0046872">
    <property type="term" value="F:metal ion binding"/>
    <property type="evidence" value="ECO:0007669"/>
    <property type="project" value="UniProtKB-KW"/>
</dbReference>
<dbReference type="PIRSF" id="PIRSF001594">
    <property type="entry name" value="Pyruv_carbox"/>
    <property type="match status" value="1"/>
</dbReference>
<dbReference type="CDD" id="cd07937">
    <property type="entry name" value="DRE_TIM_PC_TC_5S"/>
    <property type="match status" value="1"/>
</dbReference>
<evidence type="ECO:0000313" key="17">
    <source>
        <dbReference type="EMBL" id="MBO0356544.1"/>
    </source>
</evidence>
<evidence type="ECO:0000256" key="12">
    <source>
        <dbReference type="PIRSR" id="PIRSR001594-4"/>
    </source>
</evidence>
<dbReference type="InterPro" id="IPR055268">
    <property type="entry name" value="PCB-like"/>
</dbReference>
<dbReference type="Pfam" id="PF00289">
    <property type="entry name" value="Biotin_carb_N"/>
    <property type="match status" value="1"/>
</dbReference>
<dbReference type="NCBIfam" id="NF009554">
    <property type="entry name" value="PRK12999.1"/>
    <property type="match status" value="1"/>
</dbReference>
<dbReference type="InterPro" id="IPR005930">
    <property type="entry name" value="Pyruv_COase"/>
</dbReference>
<dbReference type="NCBIfam" id="NF006761">
    <property type="entry name" value="PRK09282.1"/>
    <property type="match status" value="1"/>
</dbReference>